<dbReference type="Proteomes" id="UP000032304">
    <property type="component" value="Chromosome 10"/>
</dbReference>
<accession>A0A0D2R7N9</accession>
<feature type="coiled-coil region" evidence="1">
    <location>
        <begin position="188"/>
        <end position="215"/>
    </location>
</feature>
<dbReference type="PANTHER" id="PTHR33223">
    <property type="entry name" value="CCHC-TYPE DOMAIN-CONTAINING PROTEIN"/>
    <property type="match status" value="1"/>
</dbReference>
<sequence>MRFNKCVPCVITFNLIETQHPLVFFLPLNANNFQFKPSMITLLPNFHGLESKIPYLHFKDCDEVCATFNDPPCANEIDKLKLCHFSLKDKAKIWFNNLKPGLIGSYPHHSFENWQTLSFFYEGLTPETKQFVETMCNEEFLDKEPKEAFDYLDHLVENSQSWHIVNPSEGSIRSNLTNNKGKYHLSQEDDLSAKMASLTRKVEAMELRKETLQEFMQTKTNFNNQTSQDINEIKSTHSMLTTSLCIQGKG</sequence>
<dbReference type="eggNOG" id="KOG0017">
    <property type="taxonomic scope" value="Eukaryota"/>
</dbReference>
<dbReference type="AlphaFoldDB" id="A0A0D2R7N9"/>
<protein>
    <recommendedName>
        <fullName evidence="4">Retrotransposon gag domain-containing protein</fullName>
    </recommendedName>
</protein>
<organism evidence="2 3">
    <name type="scientific">Gossypium raimondii</name>
    <name type="common">Peruvian cotton</name>
    <name type="synonym">Gossypium klotzschianum subsp. raimondii</name>
    <dbReference type="NCBI Taxonomy" id="29730"/>
    <lineage>
        <taxon>Eukaryota</taxon>
        <taxon>Viridiplantae</taxon>
        <taxon>Streptophyta</taxon>
        <taxon>Embryophyta</taxon>
        <taxon>Tracheophyta</taxon>
        <taxon>Spermatophyta</taxon>
        <taxon>Magnoliopsida</taxon>
        <taxon>eudicotyledons</taxon>
        <taxon>Gunneridae</taxon>
        <taxon>Pentapetalae</taxon>
        <taxon>rosids</taxon>
        <taxon>malvids</taxon>
        <taxon>Malvales</taxon>
        <taxon>Malvaceae</taxon>
        <taxon>Malvoideae</taxon>
        <taxon>Gossypium</taxon>
    </lineage>
</organism>
<proteinExistence type="predicted"/>
<evidence type="ECO:0000313" key="2">
    <source>
        <dbReference type="EMBL" id="KJB66382.1"/>
    </source>
</evidence>
<evidence type="ECO:0000313" key="3">
    <source>
        <dbReference type="Proteomes" id="UP000032304"/>
    </source>
</evidence>
<name>A0A0D2R7N9_GOSRA</name>
<dbReference type="EMBL" id="CM001749">
    <property type="protein sequence ID" value="KJB66382.1"/>
    <property type="molecule type" value="Genomic_DNA"/>
</dbReference>
<dbReference type="PANTHER" id="PTHR33223:SF11">
    <property type="entry name" value="ELEMENT PROTEIN, PUTATIVE-RELATED"/>
    <property type="match status" value="1"/>
</dbReference>
<evidence type="ECO:0000256" key="1">
    <source>
        <dbReference type="SAM" id="Coils"/>
    </source>
</evidence>
<reference evidence="2 3" key="1">
    <citation type="journal article" date="2012" name="Nature">
        <title>Repeated polyploidization of Gossypium genomes and the evolution of spinnable cotton fibres.</title>
        <authorList>
            <person name="Paterson A.H."/>
            <person name="Wendel J.F."/>
            <person name="Gundlach H."/>
            <person name="Guo H."/>
            <person name="Jenkins J."/>
            <person name="Jin D."/>
            <person name="Llewellyn D."/>
            <person name="Showmaker K.C."/>
            <person name="Shu S."/>
            <person name="Udall J."/>
            <person name="Yoo M.J."/>
            <person name="Byers R."/>
            <person name="Chen W."/>
            <person name="Doron-Faigenboim A."/>
            <person name="Duke M.V."/>
            <person name="Gong L."/>
            <person name="Grimwood J."/>
            <person name="Grover C."/>
            <person name="Grupp K."/>
            <person name="Hu G."/>
            <person name="Lee T.H."/>
            <person name="Li J."/>
            <person name="Lin L."/>
            <person name="Liu T."/>
            <person name="Marler B.S."/>
            <person name="Page J.T."/>
            <person name="Roberts A.W."/>
            <person name="Romanel E."/>
            <person name="Sanders W.S."/>
            <person name="Szadkowski E."/>
            <person name="Tan X."/>
            <person name="Tang H."/>
            <person name="Xu C."/>
            <person name="Wang J."/>
            <person name="Wang Z."/>
            <person name="Zhang D."/>
            <person name="Zhang L."/>
            <person name="Ashrafi H."/>
            <person name="Bedon F."/>
            <person name="Bowers J.E."/>
            <person name="Brubaker C.L."/>
            <person name="Chee P.W."/>
            <person name="Das S."/>
            <person name="Gingle A.R."/>
            <person name="Haigler C.H."/>
            <person name="Harker D."/>
            <person name="Hoffmann L.V."/>
            <person name="Hovav R."/>
            <person name="Jones D.C."/>
            <person name="Lemke C."/>
            <person name="Mansoor S."/>
            <person name="ur Rahman M."/>
            <person name="Rainville L.N."/>
            <person name="Rambani A."/>
            <person name="Reddy U.K."/>
            <person name="Rong J.K."/>
            <person name="Saranga Y."/>
            <person name="Scheffler B.E."/>
            <person name="Scheffler J.A."/>
            <person name="Stelly D.M."/>
            <person name="Triplett B.A."/>
            <person name="Van Deynze A."/>
            <person name="Vaslin M.F."/>
            <person name="Waghmare V.N."/>
            <person name="Walford S.A."/>
            <person name="Wright R.J."/>
            <person name="Zaki E.A."/>
            <person name="Zhang T."/>
            <person name="Dennis E.S."/>
            <person name="Mayer K.F."/>
            <person name="Peterson D.G."/>
            <person name="Rokhsar D.S."/>
            <person name="Wang X."/>
            <person name="Schmutz J."/>
        </authorList>
    </citation>
    <scope>NUCLEOTIDE SEQUENCE [LARGE SCALE GENOMIC DNA]</scope>
</reference>
<keyword evidence="3" id="KW-1185">Reference proteome</keyword>
<dbReference type="Gramene" id="KJB66382">
    <property type="protein sequence ID" value="KJB66382"/>
    <property type="gene ID" value="B456_010G138200"/>
</dbReference>
<gene>
    <name evidence="2" type="ORF">B456_010G138200</name>
</gene>
<keyword evidence="1" id="KW-0175">Coiled coil</keyword>
<dbReference type="OMA" id="PCANEID"/>
<evidence type="ECO:0008006" key="4">
    <source>
        <dbReference type="Google" id="ProtNLM"/>
    </source>
</evidence>